<dbReference type="GO" id="GO:0008237">
    <property type="term" value="F:metallopeptidase activity"/>
    <property type="evidence" value="ECO:0007669"/>
    <property type="project" value="UniProtKB-KW"/>
</dbReference>
<keyword evidence="1" id="KW-0472">Membrane</keyword>
<dbReference type="EMBL" id="QXXA01000001">
    <property type="protein sequence ID" value="NBI05261.1"/>
    <property type="molecule type" value="Genomic_DNA"/>
</dbReference>
<evidence type="ECO:0000313" key="4">
    <source>
        <dbReference type="Proteomes" id="UP000467132"/>
    </source>
</evidence>
<dbReference type="Proteomes" id="UP000467132">
    <property type="component" value="Unassembled WGS sequence"/>
</dbReference>
<feature type="transmembrane region" description="Helical" evidence="1">
    <location>
        <begin position="94"/>
        <end position="110"/>
    </location>
</feature>
<dbReference type="OrthoDB" id="371054at2"/>
<keyword evidence="1" id="KW-0812">Transmembrane</keyword>
<dbReference type="GO" id="GO:0080120">
    <property type="term" value="P:CAAX-box protein maturation"/>
    <property type="evidence" value="ECO:0007669"/>
    <property type="project" value="UniProtKB-ARBA"/>
</dbReference>
<feature type="transmembrane region" description="Helical" evidence="1">
    <location>
        <begin position="7"/>
        <end position="24"/>
    </location>
</feature>
<dbReference type="GO" id="GO:0006508">
    <property type="term" value="P:proteolysis"/>
    <property type="evidence" value="ECO:0007669"/>
    <property type="project" value="UniProtKB-KW"/>
</dbReference>
<dbReference type="GO" id="GO:0004175">
    <property type="term" value="F:endopeptidase activity"/>
    <property type="evidence" value="ECO:0007669"/>
    <property type="project" value="UniProtKB-ARBA"/>
</dbReference>
<dbReference type="InterPro" id="IPR003675">
    <property type="entry name" value="Rce1/LyrA-like_dom"/>
</dbReference>
<reference evidence="3 4" key="1">
    <citation type="submission" date="2018-08" db="EMBL/GenBank/DDBJ databases">
        <title>Murine metabolic-syndrome-specific gut microbial biobank.</title>
        <authorList>
            <person name="Liu C."/>
        </authorList>
    </citation>
    <scope>NUCLEOTIDE SEQUENCE [LARGE SCALE GENOMIC DNA]</scope>
    <source>
        <strain evidence="3 4">583</strain>
    </source>
</reference>
<feature type="transmembrane region" description="Helical" evidence="1">
    <location>
        <begin position="61"/>
        <end position="82"/>
    </location>
</feature>
<keyword evidence="3" id="KW-0645">Protease</keyword>
<feature type="domain" description="CAAX prenyl protease 2/Lysostaphin resistance protein A-like" evidence="2">
    <location>
        <begin position="164"/>
        <end position="250"/>
    </location>
</feature>
<protein>
    <submittedName>
        <fullName evidence="3">CPBP family intramembrane metalloprotease</fullName>
    </submittedName>
</protein>
<keyword evidence="3" id="KW-0378">Hydrolase</keyword>
<sequence length="251" mass="29345">MEMYDKKLSLIEVLFVIICLILIFLFHTNFILTCILSLLALIIFKNQLINYKSDIKKEKNFLYAFILIYLVYIGIQLFNYGINTDNYTLNQLRLLFQLPLTMTILLGYLFKVRLSDFNWSITFKSFLVVVFIFILLELVTIINSLTEVNTISYYIKNFIQKLYYPSIVEEVLFRGFFLSGLLAFEVREDKANIIQFVIFGLTHMLGYNEISVIIVLSTCIQTYIGFLFGKIYIQTKSLTPCILLHALIDTI</sequence>
<gene>
    <name evidence="3" type="ORF">D3Z33_00140</name>
</gene>
<organism evidence="3 4">
    <name type="scientific">Senegalia massiliensis</name>
    <dbReference type="NCBI Taxonomy" id="1720316"/>
    <lineage>
        <taxon>Bacteria</taxon>
        <taxon>Bacillati</taxon>
        <taxon>Bacillota</taxon>
        <taxon>Clostridia</taxon>
        <taxon>Eubacteriales</taxon>
        <taxon>Clostridiaceae</taxon>
        <taxon>Senegalia</taxon>
    </lineage>
</organism>
<keyword evidence="1" id="KW-1133">Transmembrane helix</keyword>
<feature type="transmembrane region" description="Helical" evidence="1">
    <location>
        <begin position="162"/>
        <end position="184"/>
    </location>
</feature>
<evidence type="ECO:0000259" key="2">
    <source>
        <dbReference type="Pfam" id="PF02517"/>
    </source>
</evidence>
<accession>A0A845QST2</accession>
<comment type="caution">
    <text evidence="3">The sequence shown here is derived from an EMBL/GenBank/DDBJ whole genome shotgun (WGS) entry which is preliminary data.</text>
</comment>
<dbReference type="AlphaFoldDB" id="A0A845QST2"/>
<dbReference type="Pfam" id="PF02517">
    <property type="entry name" value="Rce1-like"/>
    <property type="match status" value="1"/>
</dbReference>
<feature type="transmembrane region" description="Helical" evidence="1">
    <location>
        <begin position="122"/>
        <end position="142"/>
    </location>
</feature>
<evidence type="ECO:0000256" key="1">
    <source>
        <dbReference type="SAM" id="Phobius"/>
    </source>
</evidence>
<feature type="transmembrane region" description="Helical" evidence="1">
    <location>
        <begin position="213"/>
        <end position="233"/>
    </location>
</feature>
<keyword evidence="3" id="KW-0482">Metalloprotease</keyword>
<keyword evidence="4" id="KW-1185">Reference proteome</keyword>
<proteinExistence type="predicted"/>
<dbReference type="RefSeq" id="WP_160195782.1">
    <property type="nucleotide sequence ID" value="NZ_QXXA01000001.1"/>
</dbReference>
<name>A0A845QST2_9CLOT</name>
<evidence type="ECO:0000313" key="3">
    <source>
        <dbReference type="EMBL" id="NBI05261.1"/>
    </source>
</evidence>